<dbReference type="InterPro" id="IPR036322">
    <property type="entry name" value="WD40_repeat_dom_sf"/>
</dbReference>
<dbReference type="InterPro" id="IPR048720">
    <property type="entry name" value="PROPPIN"/>
</dbReference>
<keyword evidence="2" id="KW-0677">Repeat</keyword>
<protein>
    <submittedName>
        <fullName evidence="3">Uncharacterized protein</fullName>
    </submittedName>
</protein>
<dbReference type="SUPFAM" id="SSF50978">
    <property type="entry name" value="WD40 repeat-like"/>
    <property type="match status" value="1"/>
</dbReference>
<gene>
    <name evidence="3" type="ORF">NQ314_017736</name>
</gene>
<keyword evidence="1" id="KW-0853">WD repeat</keyword>
<comment type="caution">
    <text evidence="3">The sequence shown here is derived from an EMBL/GenBank/DDBJ whole genome shotgun (WGS) entry which is preliminary data.</text>
</comment>
<organism evidence="3 4">
    <name type="scientific">Rhamnusium bicolor</name>
    <dbReference type="NCBI Taxonomy" id="1586634"/>
    <lineage>
        <taxon>Eukaryota</taxon>
        <taxon>Metazoa</taxon>
        <taxon>Ecdysozoa</taxon>
        <taxon>Arthropoda</taxon>
        <taxon>Hexapoda</taxon>
        <taxon>Insecta</taxon>
        <taxon>Pterygota</taxon>
        <taxon>Neoptera</taxon>
        <taxon>Endopterygota</taxon>
        <taxon>Coleoptera</taxon>
        <taxon>Polyphaga</taxon>
        <taxon>Cucujiformia</taxon>
        <taxon>Chrysomeloidea</taxon>
        <taxon>Cerambycidae</taxon>
        <taxon>Lepturinae</taxon>
        <taxon>Rhagiini</taxon>
        <taxon>Rhamnusium</taxon>
    </lineage>
</organism>
<proteinExistence type="predicted"/>
<evidence type="ECO:0000313" key="4">
    <source>
        <dbReference type="Proteomes" id="UP001162156"/>
    </source>
</evidence>
<evidence type="ECO:0000313" key="3">
    <source>
        <dbReference type="EMBL" id="KAJ8929572.1"/>
    </source>
</evidence>
<sequence length="83" mass="9018">MIATIYCINFNHNSTSLCVASDHGTVHIFALDDPKLNKQSTLANATFLPKYFSSTWSFCKFTVPNGPPCICAFGADNNSVIGK</sequence>
<reference evidence="3" key="1">
    <citation type="journal article" date="2023" name="Insect Mol. Biol.">
        <title>Genome sequencing provides insights into the evolution of gene families encoding plant cell wall-degrading enzymes in longhorned beetles.</title>
        <authorList>
            <person name="Shin N.R."/>
            <person name="Okamura Y."/>
            <person name="Kirsch R."/>
            <person name="Pauchet Y."/>
        </authorList>
    </citation>
    <scope>NUCLEOTIDE SEQUENCE</scope>
    <source>
        <strain evidence="3">RBIC_L_NR</strain>
    </source>
</reference>
<evidence type="ECO:0000256" key="2">
    <source>
        <dbReference type="ARBA" id="ARBA00022737"/>
    </source>
</evidence>
<dbReference type="Proteomes" id="UP001162156">
    <property type="component" value="Unassembled WGS sequence"/>
</dbReference>
<name>A0AAV8WTK9_9CUCU</name>
<dbReference type="EMBL" id="JANEYF010004963">
    <property type="protein sequence ID" value="KAJ8929572.1"/>
    <property type="molecule type" value="Genomic_DNA"/>
</dbReference>
<dbReference type="PANTHER" id="PTHR11227">
    <property type="entry name" value="WD-REPEAT PROTEIN INTERACTING WITH PHOSPHOINOSIDES WIPI -RELATED"/>
    <property type="match status" value="1"/>
</dbReference>
<evidence type="ECO:0000256" key="1">
    <source>
        <dbReference type="ARBA" id="ARBA00022574"/>
    </source>
</evidence>
<dbReference type="AlphaFoldDB" id="A0AAV8WTK9"/>
<keyword evidence="4" id="KW-1185">Reference proteome</keyword>
<accession>A0AAV8WTK9</accession>